<protein>
    <recommendedName>
        <fullName evidence="2">Phage portal protein</fullName>
    </recommendedName>
</protein>
<reference evidence="1" key="1">
    <citation type="journal article" date="2015" name="Nature">
        <title>Complex archaea that bridge the gap between prokaryotes and eukaryotes.</title>
        <authorList>
            <person name="Spang A."/>
            <person name="Saw J.H."/>
            <person name="Jorgensen S.L."/>
            <person name="Zaremba-Niedzwiedzka K."/>
            <person name="Martijn J."/>
            <person name="Lind A.E."/>
            <person name="van Eijk R."/>
            <person name="Schleper C."/>
            <person name="Guy L."/>
            <person name="Ettema T.J."/>
        </authorList>
    </citation>
    <scope>NUCLEOTIDE SEQUENCE</scope>
</reference>
<dbReference type="EMBL" id="LAZR01001859">
    <property type="protein sequence ID" value="KKN37976.1"/>
    <property type="molecule type" value="Genomic_DNA"/>
</dbReference>
<evidence type="ECO:0000313" key="1">
    <source>
        <dbReference type="EMBL" id="KKN37976.1"/>
    </source>
</evidence>
<dbReference type="InterPro" id="IPR006427">
    <property type="entry name" value="Portal_HK97"/>
</dbReference>
<dbReference type="NCBIfam" id="TIGR01537">
    <property type="entry name" value="portal_HK97"/>
    <property type="match status" value="1"/>
</dbReference>
<dbReference type="InterPro" id="IPR006944">
    <property type="entry name" value="Phage/GTA_portal"/>
</dbReference>
<accession>A0A0F9SM75</accession>
<dbReference type="Pfam" id="PF04860">
    <property type="entry name" value="Phage_portal"/>
    <property type="match status" value="1"/>
</dbReference>
<name>A0A0F9SM75_9ZZZZ</name>
<evidence type="ECO:0008006" key="2">
    <source>
        <dbReference type="Google" id="ProtNLM"/>
    </source>
</evidence>
<gene>
    <name evidence="1" type="ORF">LCGC14_0758180</name>
</gene>
<sequence length="468" mass="53371">MRLFGFDITKAKTKPNRFVAGAIPHFNMGKEYVSSQDMHSLLNAYNSWVYVCSSRNAAAFAATPLRLFIAKPEGFNTRKNSTKEIDPKHKKYLMSQGHIAGLPQVVKAADIEEITDHRVLDMLHEVNPVLNKTDLLETTDLYEELTGNAYWYLAREKGGDMLPQEIWPMPPDRVTIVPDPVDFIAHYNFIDGQGHRIPFKREDIIHFKWPNPKDIYYGASPLMGIVDMYNINTNMNRFENRMFSNSAEIKGVFSTEQEIDDDSFERLRTELLEVLQGVANTGIPLVLDKGLKFQATQFSPRELAFKDGRRWTKEEIYEAFDTPMGLFDSKANRANAEAAQFVYAKYGIAPRHRRFEEKLNERLAPLYDEKIFFAFDNVVPEDKEFELKTDVELSKIATIAGNEIRKRRGMEEMEGLDEPFIAQGMVPVSQAQFGFPSGGGQPGQSNEEIVEEIADEISRKLLMEGVGK</sequence>
<comment type="caution">
    <text evidence="1">The sequence shown here is derived from an EMBL/GenBank/DDBJ whole genome shotgun (WGS) entry which is preliminary data.</text>
</comment>
<organism evidence="1">
    <name type="scientific">marine sediment metagenome</name>
    <dbReference type="NCBI Taxonomy" id="412755"/>
    <lineage>
        <taxon>unclassified sequences</taxon>
        <taxon>metagenomes</taxon>
        <taxon>ecological metagenomes</taxon>
    </lineage>
</organism>
<dbReference type="AlphaFoldDB" id="A0A0F9SM75"/>
<proteinExistence type="predicted"/>